<reference evidence="14 16" key="1">
    <citation type="submission" date="2015-11" db="EMBL/GenBank/DDBJ databases">
        <title>Identification of large and diverse effector repertoires of 38 Legionella species.</title>
        <authorList>
            <person name="Burstein D."/>
            <person name="Amaro F."/>
            <person name="Zusman T."/>
            <person name="Lifshitz Z."/>
            <person name="Cohen O."/>
            <person name="Gilbert J.A."/>
            <person name="Pupko T."/>
            <person name="Shuman H.A."/>
            <person name="Segal G."/>
        </authorList>
    </citation>
    <scope>NUCLEOTIDE SEQUENCE [LARGE SCALE GENOMIC DNA]</scope>
    <source>
        <strain evidence="14 16">1762-AUS-E</strain>
    </source>
</reference>
<dbReference type="AlphaFoldDB" id="A0A0W0R2T6"/>
<dbReference type="Gene3D" id="2.40.240.20">
    <property type="entry name" value="Hypothetical PUA domain-like, domain 1"/>
    <property type="match status" value="1"/>
</dbReference>
<feature type="domain" description="Ribosomal RNA small subunit methyltransferase E methyltransferase" evidence="13">
    <location>
        <begin position="76"/>
        <end position="236"/>
    </location>
</feature>
<name>A0A0W0R2T6_9GAMM</name>
<evidence type="ECO:0000256" key="11">
    <source>
        <dbReference type="ARBA" id="ARBA00047944"/>
    </source>
</evidence>
<evidence type="ECO:0000256" key="12">
    <source>
        <dbReference type="PIRNR" id="PIRNR015601"/>
    </source>
</evidence>
<dbReference type="PANTHER" id="PTHR30027">
    <property type="entry name" value="RIBOSOMAL RNA SMALL SUBUNIT METHYLTRANSFERASE E"/>
    <property type="match status" value="1"/>
</dbReference>
<evidence type="ECO:0000313" key="14">
    <source>
        <dbReference type="EMBL" id="KTC65323.1"/>
    </source>
</evidence>
<evidence type="ECO:0000313" key="16">
    <source>
        <dbReference type="Proteomes" id="UP000054859"/>
    </source>
</evidence>
<dbReference type="Gene3D" id="3.40.1280.10">
    <property type="match status" value="1"/>
</dbReference>
<accession>A0A0W0R2T6</accession>
<keyword evidence="15" id="KW-0614">Plasmid</keyword>
<comment type="catalytic activity">
    <reaction evidence="11 12">
        <text>uridine(1498) in 16S rRNA + S-adenosyl-L-methionine = N(3)-methyluridine(1498) in 16S rRNA + S-adenosyl-L-homocysteine + H(+)</text>
        <dbReference type="Rhea" id="RHEA:42920"/>
        <dbReference type="Rhea" id="RHEA-COMP:10283"/>
        <dbReference type="Rhea" id="RHEA-COMP:10284"/>
        <dbReference type="ChEBI" id="CHEBI:15378"/>
        <dbReference type="ChEBI" id="CHEBI:57856"/>
        <dbReference type="ChEBI" id="CHEBI:59789"/>
        <dbReference type="ChEBI" id="CHEBI:65315"/>
        <dbReference type="ChEBI" id="CHEBI:74502"/>
        <dbReference type="EC" id="2.1.1.193"/>
    </reaction>
</comment>
<organism evidence="14 16">
    <name type="scientific">Legionella adelaidensis</name>
    <dbReference type="NCBI Taxonomy" id="45056"/>
    <lineage>
        <taxon>Bacteria</taxon>
        <taxon>Pseudomonadati</taxon>
        <taxon>Pseudomonadota</taxon>
        <taxon>Gammaproteobacteria</taxon>
        <taxon>Legionellales</taxon>
        <taxon>Legionellaceae</taxon>
        <taxon>Legionella</taxon>
    </lineage>
</organism>
<dbReference type="NCBIfam" id="NF008692">
    <property type="entry name" value="PRK11713.1-5"/>
    <property type="match status" value="1"/>
</dbReference>
<evidence type="ECO:0000256" key="2">
    <source>
        <dbReference type="ARBA" id="ARBA00005528"/>
    </source>
</evidence>
<protein>
    <recommendedName>
        <fullName evidence="4 12">Ribosomal RNA small subunit methyltransferase E</fullName>
        <ecNumber evidence="3 12">2.1.1.193</ecNumber>
    </recommendedName>
</protein>
<dbReference type="EMBL" id="LNKA01000002">
    <property type="protein sequence ID" value="KTC65323.1"/>
    <property type="molecule type" value="Genomic_DNA"/>
</dbReference>
<dbReference type="GO" id="GO:0005737">
    <property type="term" value="C:cytoplasm"/>
    <property type="evidence" value="ECO:0007669"/>
    <property type="project" value="UniProtKB-SubCell"/>
</dbReference>
<evidence type="ECO:0000256" key="1">
    <source>
        <dbReference type="ARBA" id="ARBA00004496"/>
    </source>
</evidence>
<evidence type="ECO:0000256" key="5">
    <source>
        <dbReference type="ARBA" id="ARBA00022490"/>
    </source>
</evidence>
<evidence type="ECO:0000259" key="13">
    <source>
        <dbReference type="Pfam" id="PF04452"/>
    </source>
</evidence>
<dbReference type="InterPro" id="IPR029028">
    <property type="entry name" value="Alpha/beta_knot_MTases"/>
</dbReference>
<dbReference type="CDD" id="cd18084">
    <property type="entry name" value="RsmE-like"/>
    <property type="match status" value="1"/>
</dbReference>
<dbReference type="GO" id="GO:0070042">
    <property type="term" value="F:rRNA (uridine-N3-)-methyltransferase activity"/>
    <property type="evidence" value="ECO:0007669"/>
    <property type="project" value="TreeGrafter"/>
</dbReference>
<dbReference type="EC" id="2.1.1.193" evidence="3 12"/>
<evidence type="ECO:0000256" key="6">
    <source>
        <dbReference type="ARBA" id="ARBA00022552"/>
    </source>
</evidence>
<dbReference type="SUPFAM" id="SSF88697">
    <property type="entry name" value="PUA domain-like"/>
    <property type="match status" value="1"/>
</dbReference>
<geneLocation type="plasmid" evidence="15 17">
    <name>24</name>
</geneLocation>
<evidence type="ECO:0000313" key="17">
    <source>
        <dbReference type="Proteomes" id="UP000281170"/>
    </source>
</evidence>
<keyword evidence="7 12" id="KW-0489">Methyltransferase</keyword>
<keyword evidence="9 12" id="KW-0949">S-adenosyl-L-methionine</keyword>
<proteinExistence type="inferred from homology"/>
<comment type="similarity">
    <text evidence="2 12">Belongs to the RNA methyltransferase RsmE family.</text>
</comment>
<keyword evidence="6 12" id="KW-0698">rRNA processing</keyword>
<evidence type="ECO:0000256" key="4">
    <source>
        <dbReference type="ARBA" id="ARBA00013673"/>
    </source>
</evidence>
<dbReference type="PIRSF" id="PIRSF015601">
    <property type="entry name" value="MTase_slr0722"/>
    <property type="match status" value="1"/>
</dbReference>
<dbReference type="PANTHER" id="PTHR30027:SF3">
    <property type="entry name" value="16S RRNA (URACIL(1498)-N(3))-METHYLTRANSFERASE"/>
    <property type="match status" value="1"/>
</dbReference>
<comment type="function">
    <text evidence="10 12">Specifically methylates the N3 position of the uracil ring of uridine 1498 (m3U1498) in 16S rRNA. Acts on the fully assembled 30S ribosomal subunit.</text>
</comment>
<evidence type="ECO:0000313" key="15">
    <source>
        <dbReference type="EMBL" id="VEH86026.1"/>
    </source>
</evidence>
<keyword evidence="5 12" id="KW-0963">Cytoplasm</keyword>
<dbReference type="InterPro" id="IPR029026">
    <property type="entry name" value="tRNA_m1G_MTases_N"/>
</dbReference>
<gene>
    <name evidence="14" type="primary">rsmE</name>
    <name evidence="14" type="ORF">Lade_1345</name>
    <name evidence="15" type="ORF">NCTC12735_01672</name>
</gene>
<dbReference type="GO" id="GO:0070475">
    <property type="term" value="P:rRNA base methylation"/>
    <property type="evidence" value="ECO:0007669"/>
    <property type="project" value="TreeGrafter"/>
</dbReference>
<dbReference type="NCBIfam" id="TIGR00046">
    <property type="entry name" value="RsmE family RNA methyltransferase"/>
    <property type="match status" value="1"/>
</dbReference>
<comment type="subcellular location">
    <subcellularLocation>
        <location evidence="1 12">Cytoplasm</location>
    </subcellularLocation>
</comment>
<dbReference type="SUPFAM" id="SSF75217">
    <property type="entry name" value="alpha/beta knot"/>
    <property type="match status" value="1"/>
</dbReference>
<evidence type="ECO:0000256" key="10">
    <source>
        <dbReference type="ARBA" id="ARBA00025699"/>
    </source>
</evidence>
<dbReference type="Proteomes" id="UP000054859">
    <property type="component" value="Unassembled WGS sequence"/>
</dbReference>
<dbReference type="InterPro" id="IPR006700">
    <property type="entry name" value="RsmE"/>
</dbReference>
<dbReference type="KEGG" id="ladl:NCTC12735_01672"/>
<dbReference type="RefSeq" id="WP_058462432.1">
    <property type="nucleotide sequence ID" value="NZ_CAAAHS010000016.1"/>
</dbReference>
<evidence type="ECO:0000256" key="8">
    <source>
        <dbReference type="ARBA" id="ARBA00022679"/>
    </source>
</evidence>
<evidence type="ECO:0000256" key="9">
    <source>
        <dbReference type="ARBA" id="ARBA00022691"/>
    </source>
</evidence>
<evidence type="ECO:0000256" key="3">
    <source>
        <dbReference type="ARBA" id="ARBA00012328"/>
    </source>
</evidence>
<reference evidence="15 17" key="2">
    <citation type="submission" date="2018-12" db="EMBL/GenBank/DDBJ databases">
        <authorList>
            <consortium name="Pathogen Informatics"/>
        </authorList>
    </citation>
    <scope>NUCLEOTIDE SEQUENCE [LARGE SCALE GENOMIC DNA]</scope>
    <source>
        <strain evidence="15 17">NCTC12735</strain>
        <plasmid evidence="17">24</plasmid>
    </source>
</reference>
<sequence length="242" mass="26758">MRNIRIYQPGAYVPGDLVQLSPAAHQHVGVVLRMKPGDPLTLFAGNNQEFYGLISPTSTRKQTHVEIQTAKEVNRESPRIIHLGQAISKGERMEIVIQKAVELGVSSITPIVSKHCAIKFDEERKVKKHVQWQNIAISACEQSGRNSIPTIHPICSFSSYLQKTTAALRLTLNPYSKKSWRDCAFTGDIELLIGPEGGLAEEEILQAEEYNFQSISLGPRILRTETAAIAILSVLQAMSGDL</sequence>
<keyword evidence="8 12" id="KW-0808">Transferase</keyword>
<keyword evidence="16" id="KW-1185">Reference proteome</keyword>
<dbReference type="Proteomes" id="UP000281170">
    <property type="component" value="Plasmid 24"/>
</dbReference>
<dbReference type="OrthoDB" id="9815641at2"/>
<dbReference type="PATRIC" id="fig|45056.6.peg.1391"/>
<dbReference type="InterPro" id="IPR046886">
    <property type="entry name" value="RsmE_MTase_dom"/>
</dbReference>
<dbReference type="Pfam" id="PF04452">
    <property type="entry name" value="Methyltrans_RNA"/>
    <property type="match status" value="1"/>
</dbReference>
<dbReference type="STRING" id="45056.Lade_1345"/>
<dbReference type="InterPro" id="IPR015947">
    <property type="entry name" value="PUA-like_sf"/>
</dbReference>
<dbReference type="EMBL" id="LR134433">
    <property type="protein sequence ID" value="VEH86026.1"/>
    <property type="molecule type" value="Genomic_DNA"/>
</dbReference>
<evidence type="ECO:0000256" key="7">
    <source>
        <dbReference type="ARBA" id="ARBA00022603"/>
    </source>
</evidence>